<dbReference type="SUPFAM" id="SSF50891">
    <property type="entry name" value="Cyclophilin-like"/>
    <property type="match status" value="1"/>
</dbReference>
<keyword evidence="7" id="KW-1185">Reference proteome</keyword>
<gene>
    <name evidence="6" type="ORF">CDCA_CDCA12G3523</name>
</gene>
<comment type="caution">
    <text evidence="6">The sequence shown here is derived from an EMBL/GenBank/DDBJ whole genome shotgun (WGS) entry which is preliminary data.</text>
</comment>
<dbReference type="GO" id="GO:0005737">
    <property type="term" value="C:cytoplasm"/>
    <property type="evidence" value="ECO:0007669"/>
    <property type="project" value="TreeGrafter"/>
</dbReference>
<dbReference type="PANTHER" id="PTHR11071">
    <property type="entry name" value="PEPTIDYL-PROLYL CIS-TRANS ISOMERASE"/>
    <property type="match status" value="1"/>
</dbReference>
<dbReference type="AlphaFoldDB" id="A0AAV9J0F1"/>
<dbReference type="InterPro" id="IPR002130">
    <property type="entry name" value="Cyclophilin-type_PPIase_dom"/>
</dbReference>
<dbReference type="GO" id="GO:0006457">
    <property type="term" value="P:protein folding"/>
    <property type="evidence" value="ECO:0007669"/>
    <property type="project" value="TreeGrafter"/>
</dbReference>
<dbReference type="PROSITE" id="PS50072">
    <property type="entry name" value="CSA_PPIASE_2"/>
    <property type="match status" value="1"/>
</dbReference>
<comment type="function">
    <text evidence="4">PPIases accelerate the folding of proteins. It catalyzes the cis-trans isomerization of proline imidic peptide bonds in oligopeptides.</text>
</comment>
<dbReference type="Proteomes" id="UP001301350">
    <property type="component" value="Unassembled WGS sequence"/>
</dbReference>
<dbReference type="EMBL" id="JANCYW010000012">
    <property type="protein sequence ID" value="KAK4537498.1"/>
    <property type="molecule type" value="Genomic_DNA"/>
</dbReference>
<sequence length="231" mass="25129">MSRQAASSLVRILLLLALVYPYLSWRCALSLNVEAASAAVAATHRWEVITHRAYLEFAVDGKRIGRVQVGLFGNAVPRTVQNFLKLARNEGVGDAQGRGRGYRDTPSHRIIPGFMAQMGDTTLGNGMGGVCADGKPRMPDENFKVKHVGRGYLSMANAGPHTGSSQFFILFKEAPWLDGKHVVFGRVLDDASLQVLQQLEQVGTPAGTPKKRVMIVDCGELTAPRADKNEL</sequence>
<evidence type="ECO:0000256" key="2">
    <source>
        <dbReference type="ARBA" id="ARBA00023110"/>
    </source>
</evidence>
<dbReference type="PANTHER" id="PTHR11071:SF561">
    <property type="entry name" value="PEPTIDYL-PROLYL CIS-TRANS ISOMERASE D-RELATED"/>
    <property type="match status" value="1"/>
</dbReference>
<evidence type="ECO:0000259" key="5">
    <source>
        <dbReference type="PROSITE" id="PS50072"/>
    </source>
</evidence>
<keyword evidence="2 4" id="KW-0697">Rotamase</keyword>
<keyword evidence="3 4" id="KW-0413">Isomerase</keyword>
<dbReference type="Gene3D" id="2.40.100.10">
    <property type="entry name" value="Cyclophilin-like"/>
    <property type="match status" value="1"/>
</dbReference>
<dbReference type="FunFam" id="2.40.100.10:FF:000025">
    <property type="entry name" value="Peptidyl-prolyl cis-trans isomerase CYP19-2"/>
    <property type="match status" value="1"/>
</dbReference>
<comment type="similarity">
    <text evidence="4">Belongs to the cyclophilin-type PPIase family.</text>
</comment>
<comment type="catalytic activity">
    <reaction evidence="1 4">
        <text>[protein]-peptidylproline (omega=180) = [protein]-peptidylproline (omega=0)</text>
        <dbReference type="Rhea" id="RHEA:16237"/>
        <dbReference type="Rhea" id="RHEA-COMP:10747"/>
        <dbReference type="Rhea" id="RHEA-COMP:10748"/>
        <dbReference type="ChEBI" id="CHEBI:83833"/>
        <dbReference type="ChEBI" id="CHEBI:83834"/>
        <dbReference type="EC" id="5.2.1.8"/>
    </reaction>
</comment>
<accession>A0AAV9J0F1</accession>
<feature type="domain" description="PPIase cyclophilin-type" evidence="5">
    <location>
        <begin position="54"/>
        <end position="220"/>
    </location>
</feature>
<dbReference type="InterPro" id="IPR029000">
    <property type="entry name" value="Cyclophilin-like_dom_sf"/>
</dbReference>
<evidence type="ECO:0000313" key="7">
    <source>
        <dbReference type="Proteomes" id="UP001301350"/>
    </source>
</evidence>
<dbReference type="EC" id="5.2.1.8" evidence="4"/>
<dbReference type="Pfam" id="PF00160">
    <property type="entry name" value="Pro_isomerase"/>
    <property type="match status" value="1"/>
</dbReference>
<proteinExistence type="inferred from homology"/>
<dbReference type="GO" id="GO:0003755">
    <property type="term" value="F:peptidyl-prolyl cis-trans isomerase activity"/>
    <property type="evidence" value="ECO:0007669"/>
    <property type="project" value="UniProtKB-UniRule"/>
</dbReference>
<organism evidence="6 7">
    <name type="scientific">Cyanidium caldarium</name>
    <name type="common">Red alga</name>
    <dbReference type="NCBI Taxonomy" id="2771"/>
    <lineage>
        <taxon>Eukaryota</taxon>
        <taxon>Rhodophyta</taxon>
        <taxon>Bangiophyceae</taxon>
        <taxon>Cyanidiales</taxon>
        <taxon>Cyanidiaceae</taxon>
        <taxon>Cyanidium</taxon>
    </lineage>
</organism>
<dbReference type="GO" id="GO:0016018">
    <property type="term" value="F:cyclosporin A binding"/>
    <property type="evidence" value="ECO:0007669"/>
    <property type="project" value="TreeGrafter"/>
</dbReference>
<evidence type="ECO:0000313" key="6">
    <source>
        <dbReference type="EMBL" id="KAK4537498.1"/>
    </source>
</evidence>
<evidence type="ECO:0000256" key="1">
    <source>
        <dbReference type="ARBA" id="ARBA00000971"/>
    </source>
</evidence>
<evidence type="ECO:0000256" key="4">
    <source>
        <dbReference type="RuleBase" id="RU363019"/>
    </source>
</evidence>
<dbReference type="PRINTS" id="PR00153">
    <property type="entry name" value="CSAPPISMRASE"/>
</dbReference>
<reference evidence="6 7" key="1">
    <citation type="submission" date="2022-07" db="EMBL/GenBank/DDBJ databases">
        <title>Genome-wide signatures of adaptation to extreme environments.</title>
        <authorList>
            <person name="Cho C.H."/>
            <person name="Yoon H.S."/>
        </authorList>
    </citation>
    <scope>NUCLEOTIDE SEQUENCE [LARGE SCALE GENOMIC DNA]</scope>
    <source>
        <strain evidence="6 7">DBV 063 E5</strain>
    </source>
</reference>
<name>A0AAV9J0F1_CYACA</name>
<evidence type="ECO:0000256" key="3">
    <source>
        <dbReference type="ARBA" id="ARBA00023235"/>
    </source>
</evidence>
<protein>
    <recommendedName>
        <fullName evidence="4">Peptidyl-prolyl cis-trans isomerase</fullName>
        <shortName evidence="4">PPIase</shortName>
        <ecNumber evidence="4">5.2.1.8</ecNumber>
    </recommendedName>
</protein>